<keyword evidence="3" id="KW-1185">Reference proteome</keyword>
<protein>
    <submittedName>
        <fullName evidence="2">Uncharacterized protein</fullName>
    </submittedName>
</protein>
<organism evidence="2 3">
    <name type="scientific">Corchorus olitorius</name>
    <dbReference type="NCBI Taxonomy" id="93759"/>
    <lineage>
        <taxon>Eukaryota</taxon>
        <taxon>Viridiplantae</taxon>
        <taxon>Streptophyta</taxon>
        <taxon>Embryophyta</taxon>
        <taxon>Tracheophyta</taxon>
        <taxon>Spermatophyta</taxon>
        <taxon>Magnoliopsida</taxon>
        <taxon>eudicotyledons</taxon>
        <taxon>Gunneridae</taxon>
        <taxon>Pentapetalae</taxon>
        <taxon>rosids</taxon>
        <taxon>malvids</taxon>
        <taxon>Malvales</taxon>
        <taxon>Malvaceae</taxon>
        <taxon>Grewioideae</taxon>
        <taxon>Apeibeae</taxon>
        <taxon>Corchorus</taxon>
    </lineage>
</organism>
<proteinExistence type="predicted"/>
<evidence type="ECO:0000313" key="3">
    <source>
        <dbReference type="Proteomes" id="UP000187203"/>
    </source>
</evidence>
<dbReference type="AlphaFoldDB" id="A0A1R3L2F1"/>
<comment type="caution">
    <text evidence="2">The sequence shown here is derived from an EMBL/GenBank/DDBJ whole genome shotgun (WGS) entry which is preliminary data.</text>
</comment>
<accession>A0A1R3L2F1</accession>
<feature type="compositionally biased region" description="Basic residues" evidence="1">
    <location>
        <begin position="58"/>
        <end position="72"/>
    </location>
</feature>
<reference evidence="3" key="1">
    <citation type="submission" date="2013-09" db="EMBL/GenBank/DDBJ databases">
        <title>Corchorus olitorius genome sequencing.</title>
        <authorList>
            <person name="Alam M."/>
            <person name="Haque M.S."/>
            <person name="Islam M.S."/>
            <person name="Emdad E.M."/>
            <person name="Islam M.M."/>
            <person name="Ahmed B."/>
            <person name="Halim A."/>
            <person name="Hossen Q.M.M."/>
            <person name="Hossain M.Z."/>
            <person name="Ahmed R."/>
            <person name="Khan M.M."/>
            <person name="Islam R."/>
            <person name="Rashid M.M."/>
            <person name="Khan S.A."/>
            <person name="Rahman M.S."/>
            <person name="Alam M."/>
            <person name="Yahiya A.S."/>
            <person name="Khan M.S."/>
            <person name="Azam M.S."/>
            <person name="Haque T."/>
            <person name="Lashkar M.Z.H."/>
            <person name="Akhand A.I."/>
            <person name="Morshed G."/>
            <person name="Roy S."/>
            <person name="Uddin K.S."/>
            <person name="Rabeya T."/>
            <person name="Hossain A.S."/>
            <person name="Chowdhury A."/>
            <person name="Snigdha A.R."/>
            <person name="Mortoza M.S."/>
            <person name="Matin S.A."/>
            <person name="Hoque S.M.E."/>
            <person name="Islam M.K."/>
            <person name="Roy D.K."/>
            <person name="Haider R."/>
            <person name="Moosa M.M."/>
            <person name="Elias S.M."/>
            <person name="Hasan A.M."/>
            <person name="Jahan S."/>
            <person name="Shafiuddin M."/>
            <person name="Mahmood N."/>
            <person name="Shommy N.S."/>
        </authorList>
    </citation>
    <scope>NUCLEOTIDE SEQUENCE [LARGE SCALE GENOMIC DNA]</scope>
    <source>
        <strain evidence="3">cv. O-4</strain>
    </source>
</reference>
<feature type="region of interest" description="Disordered" evidence="1">
    <location>
        <begin position="207"/>
        <end position="247"/>
    </location>
</feature>
<feature type="region of interest" description="Disordered" evidence="1">
    <location>
        <begin position="58"/>
        <end position="115"/>
    </location>
</feature>
<evidence type="ECO:0000313" key="2">
    <source>
        <dbReference type="EMBL" id="OMP13515.1"/>
    </source>
</evidence>
<feature type="region of interest" description="Disordered" evidence="1">
    <location>
        <begin position="1"/>
        <end position="22"/>
    </location>
</feature>
<evidence type="ECO:0000256" key="1">
    <source>
        <dbReference type="SAM" id="MobiDB-lite"/>
    </source>
</evidence>
<dbReference type="Proteomes" id="UP000187203">
    <property type="component" value="Unassembled WGS sequence"/>
</dbReference>
<gene>
    <name evidence="2" type="ORF">COLO4_01516</name>
</gene>
<feature type="compositionally biased region" description="Basic and acidic residues" evidence="1">
    <location>
        <begin position="1"/>
        <end position="13"/>
    </location>
</feature>
<sequence length="247" mass="27216">METPDRSPRERPRPGPARCRHFRNDDRVPVELIRFRHFGGLFARQAVVAGARRERLRRRDRIARPGRPHPHPIPHQGRMTMADGSRQATRSARHDRAAGPRPQLRHCPRGLHGGRTGEDVRISGALPMIRLAALLLALLVAGCKTCPALDFPRAADVTAITAPRPKIPPAALDPENPTAAANYQSADRRMEQGGQRFWRPHLPLPSAIGDAGHRVPKSGRLVAGRPPSRMSRAAKPLDLENKGANIS</sequence>
<dbReference type="EMBL" id="AWUE01004052">
    <property type="protein sequence ID" value="OMP13515.1"/>
    <property type="molecule type" value="Genomic_DNA"/>
</dbReference>
<name>A0A1R3L2F1_9ROSI</name>